<sequence>MPQKPFVMRVHFYTAQGTGDHTLGSGAHHIEYMGSPTKGELLVDPMASERTTLESAAIHAQYAGEREGSLGYFGNMADRPQAAQQSILQAQGPVWRVIASVGEEDALKMGGALVTKAGWDQAMQPVVAKMITELSLDPQKVQWIAAVHRHQHHEANPHVHLLLWEQGEPSRKTGEWTKKELQAIKREAVSHLYQPERAQLGQAKTT</sequence>
<accession>A0A2T2WM63</accession>
<gene>
    <name evidence="1" type="ORF">C7B43_20215</name>
</gene>
<dbReference type="Proteomes" id="UP000242699">
    <property type="component" value="Unassembled WGS sequence"/>
</dbReference>
<dbReference type="EMBL" id="PXYT01000095">
    <property type="protein sequence ID" value="PSR23320.1"/>
    <property type="molecule type" value="Genomic_DNA"/>
</dbReference>
<dbReference type="AlphaFoldDB" id="A0A2T2WM63"/>
<comment type="caution">
    <text evidence="1">The sequence shown here is derived from an EMBL/GenBank/DDBJ whole genome shotgun (WGS) entry which is preliminary data.</text>
</comment>
<proteinExistence type="predicted"/>
<name>A0A2T2WM63_9FIRM</name>
<protein>
    <recommendedName>
        <fullName evidence="3">MobA/MobL protein domain-containing protein</fullName>
    </recommendedName>
</protein>
<evidence type="ECO:0000313" key="1">
    <source>
        <dbReference type="EMBL" id="PSR23320.1"/>
    </source>
</evidence>
<evidence type="ECO:0000313" key="2">
    <source>
        <dbReference type="Proteomes" id="UP000242699"/>
    </source>
</evidence>
<organism evidence="1 2">
    <name type="scientific">Sulfobacillus benefaciens</name>
    <dbReference type="NCBI Taxonomy" id="453960"/>
    <lineage>
        <taxon>Bacteria</taxon>
        <taxon>Bacillati</taxon>
        <taxon>Bacillota</taxon>
        <taxon>Clostridia</taxon>
        <taxon>Eubacteriales</taxon>
        <taxon>Clostridiales Family XVII. Incertae Sedis</taxon>
        <taxon>Sulfobacillus</taxon>
    </lineage>
</organism>
<reference evidence="1 2" key="1">
    <citation type="journal article" date="2014" name="BMC Genomics">
        <title>Comparison of environmental and isolate Sulfobacillus genomes reveals diverse carbon, sulfur, nitrogen, and hydrogen metabolisms.</title>
        <authorList>
            <person name="Justice N.B."/>
            <person name="Norman A."/>
            <person name="Brown C.T."/>
            <person name="Singh A."/>
            <person name="Thomas B.C."/>
            <person name="Banfield J.F."/>
        </authorList>
    </citation>
    <scope>NUCLEOTIDE SEQUENCE [LARGE SCALE GENOMIC DNA]</scope>
    <source>
        <strain evidence="1">AMDSBA1</strain>
    </source>
</reference>
<feature type="non-terminal residue" evidence="1">
    <location>
        <position position="206"/>
    </location>
</feature>
<evidence type="ECO:0008006" key="3">
    <source>
        <dbReference type="Google" id="ProtNLM"/>
    </source>
</evidence>